<evidence type="ECO:0000256" key="6">
    <source>
        <dbReference type="ARBA" id="ARBA00022741"/>
    </source>
</evidence>
<feature type="transmembrane region" description="Helical" evidence="14">
    <location>
        <begin position="251"/>
        <end position="272"/>
    </location>
</feature>
<evidence type="ECO:0000256" key="12">
    <source>
        <dbReference type="ARBA" id="ARBA00049360"/>
    </source>
</evidence>
<dbReference type="SFLD" id="SFLDF00027">
    <property type="entry name" value="p-type_atpase"/>
    <property type="match status" value="1"/>
</dbReference>
<dbReference type="InterPro" id="IPR023298">
    <property type="entry name" value="ATPase_P-typ_TM_dom_sf"/>
</dbReference>
<dbReference type="Gene3D" id="1.20.1110.10">
    <property type="entry name" value="Calcium-transporting ATPase, transmembrane domain"/>
    <property type="match status" value="1"/>
</dbReference>
<dbReference type="Gene3D" id="3.40.1110.10">
    <property type="entry name" value="Calcium-transporting ATPase, cytoplasmic domain N"/>
    <property type="match status" value="1"/>
</dbReference>
<evidence type="ECO:0000256" key="14">
    <source>
        <dbReference type="SAM" id="Phobius"/>
    </source>
</evidence>
<dbReference type="NCBIfam" id="TIGR01494">
    <property type="entry name" value="ATPase_P-type"/>
    <property type="match status" value="1"/>
</dbReference>
<comment type="caution">
    <text evidence="16">The sequence shown here is derived from an EMBL/GenBank/DDBJ whole genome shotgun (WGS) entry which is preliminary data.</text>
</comment>
<dbReference type="InterPro" id="IPR001757">
    <property type="entry name" value="P_typ_ATPase"/>
</dbReference>
<dbReference type="GO" id="GO:0016887">
    <property type="term" value="F:ATP hydrolysis activity"/>
    <property type="evidence" value="ECO:0007669"/>
    <property type="project" value="InterPro"/>
</dbReference>
<evidence type="ECO:0000256" key="1">
    <source>
        <dbReference type="ARBA" id="ARBA00004141"/>
    </source>
</evidence>
<dbReference type="InParanoid" id="A0A2V0PS64"/>
<keyword evidence="8" id="KW-0460">Magnesium</keyword>
<accession>A0A2V0PS64</accession>
<evidence type="ECO:0000256" key="3">
    <source>
        <dbReference type="ARBA" id="ARBA00022553"/>
    </source>
</evidence>
<dbReference type="Pfam" id="PF00122">
    <property type="entry name" value="E1-E2_ATPase"/>
    <property type="match status" value="1"/>
</dbReference>
<keyword evidence="11 14" id="KW-0472">Membrane</keyword>
<keyword evidence="3" id="KW-0597">Phosphoprotein</keyword>
<dbReference type="GO" id="GO:0016020">
    <property type="term" value="C:membrane"/>
    <property type="evidence" value="ECO:0007669"/>
    <property type="project" value="UniProtKB-SubCell"/>
</dbReference>
<dbReference type="SUPFAM" id="SSF81660">
    <property type="entry name" value="Metal cation-transporting ATPase, ATP-binding domain N"/>
    <property type="match status" value="1"/>
</dbReference>
<dbReference type="PANTHER" id="PTHR45630:SF8">
    <property type="entry name" value="CATION-TRANSPORTING ATPASE"/>
    <property type="match status" value="1"/>
</dbReference>
<keyword evidence="7" id="KW-0067">ATP-binding</keyword>
<evidence type="ECO:0000256" key="11">
    <source>
        <dbReference type="ARBA" id="ARBA00023136"/>
    </source>
</evidence>
<dbReference type="InterPro" id="IPR023214">
    <property type="entry name" value="HAD_sf"/>
</dbReference>
<feature type="domain" description="P-type ATPase A" evidence="15">
    <location>
        <begin position="80"/>
        <end position="197"/>
    </location>
</feature>
<feature type="region of interest" description="Disordered" evidence="13">
    <location>
        <begin position="1057"/>
        <end position="1110"/>
    </location>
</feature>
<protein>
    <submittedName>
        <fullName evidence="16">E1-E2 ATPase</fullName>
    </submittedName>
</protein>
<feature type="compositionally biased region" description="Gly residues" evidence="13">
    <location>
        <begin position="1077"/>
        <end position="1094"/>
    </location>
</feature>
<dbReference type="PROSITE" id="PS00154">
    <property type="entry name" value="ATPASE_E1_E2"/>
    <property type="match status" value="1"/>
</dbReference>
<sequence>MRYGTNEMRIPVKTVASLVFNEMWHPFYVFQYFSILVWVIGDAYWTYAVCIFVITWFSIVTSAVEAHNNMRRLADIAHFETEVEVLRHGRFVRLPSPTLVPGDIVAVSPGVLSCDCVLLRGEVIVDENMLTGESVPVRKVAYNPSSDGLNYGPDRSSACTLYGGTDVAQARAPKGRPALAMVVRTRFYSAKGQLLRSILFPREQAEAFVSDSLKFIVVMLAACMVLFVWAAVVLATIGATPSRIFVRFLDMITVAVPPALPACLTIATVFSIGRLRKRGVFVTGPHTITVAGQLDVICFDKTGTLTEQGLELHGILPVNNARFEPISRAMSALPPALPQLLASCHGLARMGDQLVGDPLDQRLFAATEWELHDADDSSSHAASAAAVAAVSARQQQRASDGAPPALGWVCPPGSGFAASGANAAAIVRRFEFSSALQRNLVAVRQPAEAGGGYTLYAKGSPEMIRALVEQGSVPEDFDRVLGEYTREGLRVLALAAGDASGLPPSQLARASQSELEAAVPLRLMGLAVLANPLRADTAGVIVCLQKAQIRCAMVTGDHLRTAISVAHQCGILPSSRPVLLIDAADAPGPDDKGGGGGGGGGGDGHGHAGAHLAAIASVNSLGNLAAAAGGGAGAGAARSPQSASGPAVRLSILSPDGGVADVPARGGALAAVMTGDMECAVTGKGFDALVERPDPELVQPMLRRGAVFARMSPDNKRDLMHLLGNGLESAPAAAPLGLHVGFCGDGANDCGALKAAHVGVSLCEAEASVAAPMTSRHQSVASMVTVVSEGRCALLATYQIFQFVVGYAMAQAFSVNLMYTYALQMGNYMFLIQDLFFITVLAALMGYTAPVPTLAKSRPPPRVLSLQLLMSTVLQIVVIVAVQISSLLLLRYVGQQPATQGAPDLRQVLSPETSTLYLIGLAQFIILALVFNKGHPHRRPIWTNVGLLLALIAQTGFTLYSLFSVDPFTSRIEQIVGYSAEKGLTLKMRAVLLGLMGANLVAAIAAEALSSAAMRGVEAARAWLAARRRGGRGGGGGAAAAGEASVTQGLLLPGGAPAARPAARGGRGSGALSPALSGGGGGGGGESGGGGGVEGIHVPRMTRPAGAELL</sequence>
<dbReference type="InterPro" id="IPR036412">
    <property type="entry name" value="HAD-like_sf"/>
</dbReference>
<dbReference type="InterPro" id="IPR044492">
    <property type="entry name" value="P_typ_ATPase_HD_dom"/>
</dbReference>
<dbReference type="SUPFAM" id="SSF56784">
    <property type="entry name" value="HAD-like"/>
    <property type="match status" value="1"/>
</dbReference>
<feature type="transmembrane region" description="Helical" evidence="14">
    <location>
        <begin position="215"/>
        <end position="239"/>
    </location>
</feature>
<reference evidence="16 17" key="1">
    <citation type="journal article" date="2018" name="Sci. Rep.">
        <title>Raphidocelis subcapitata (=Pseudokirchneriella subcapitata) provides an insight into genome evolution and environmental adaptations in the Sphaeropleales.</title>
        <authorList>
            <person name="Suzuki S."/>
            <person name="Yamaguchi H."/>
            <person name="Nakajima N."/>
            <person name="Kawachi M."/>
        </authorList>
    </citation>
    <scope>NUCLEOTIDE SEQUENCE [LARGE SCALE GENOMIC DNA]</scope>
    <source>
        <strain evidence="16 17">NIES-35</strain>
    </source>
</reference>
<evidence type="ECO:0000256" key="9">
    <source>
        <dbReference type="ARBA" id="ARBA00022967"/>
    </source>
</evidence>
<keyword evidence="17" id="KW-1185">Reference proteome</keyword>
<dbReference type="SFLD" id="SFLDG00002">
    <property type="entry name" value="C1.7:_P-type_atpase_like"/>
    <property type="match status" value="1"/>
</dbReference>
<feature type="compositionally biased region" description="Gly residues" evidence="13">
    <location>
        <begin position="594"/>
        <end position="603"/>
    </location>
</feature>
<keyword evidence="6" id="KW-0547">Nucleotide-binding</keyword>
<dbReference type="GO" id="GO:0140358">
    <property type="term" value="F:P-type transmembrane transporter activity"/>
    <property type="evidence" value="ECO:0007669"/>
    <property type="project" value="InterPro"/>
</dbReference>
<dbReference type="PRINTS" id="PR00119">
    <property type="entry name" value="CATATPASE"/>
</dbReference>
<evidence type="ECO:0000256" key="5">
    <source>
        <dbReference type="ARBA" id="ARBA00022723"/>
    </source>
</evidence>
<dbReference type="InterPro" id="IPR006544">
    <property type="entry name" value="P-type_TPase_V"/>
</dbReference>
<gene>
    <name evidence="16" type="ORF">Rsub_13171</name>
</gene>
<evidence type="ECO:0000259" key="15">
    <source>
        <dbReference type="Pfam" id="PF00122"/>
    </source>
</evidence>
<organism evidence="16 17">
    <name type="scientific">Raphidocelis subcapitata</name>
    <dbReference type="NCBI Taxonomy" id="307507"/>
    <lineage>
        <taxon>Eukaryota</taxon>
        <taxon>Viridiplantae</taxon>
        <taxon>Chlorophyta</taxon>
        <taxon>core chlorophytes</taxon>
        <taxon>Chlorophyceae</taxon>
        <taxon>CS clade</taxon>
        <taxon>Sphaeropleales</taxon>
        <taxon>Selenastraceae</taxon>
        <taxon>Raphidocelis</taxon>
    </lineage>
</organism>
<feature type="compositionally biased region" description="Low complexity" evidence="13">
    <location>
        <begin position="1057"/>
        <end position="1076"/>
    </location>
</feature>
<dbReference type="InterPro" id="IPR023299">
    <property type="entry name" value="ATPase_P-typ_cyto_dom_N"/>
</dbReference>
<feature type="region of interest" description="Disordered" evidence="13">
    <location>
        <begin position="582"/>
        <end position="605"/>
    </location>
</feature>
<keyword evidence="4 14" id="KW-0812">Transmembrane</keyword>
<name>A0A2V0PS64_9CHLO</name>
<feature type="transmembrane region" description="Helical" evidence="14">
    <location>
        <begin position="800"/>
        <end position="822"/>
    </location>
</feature>
<evidence type="ECO:0000256" key="4">
    <source>
        <dbReference type="ARBA" id="ARBA00022692"/>
    </source>
</evidence>
<evidence type="ECO:0000313" key="17">
    <source>
        <dbReference type="Proteomes" id="UP000247498"/>
    </source>
</evidence>
<dbReference type="Gene3D" id="3.40.50.1000">
    <property type="entry name" value="HAD superfamily/HAD-like"/>
    <property type="match status" value="1"/>
</dbReference>
<dbReference type="Gene3D" id="2.70.150.10">
    <property type="entry name" value="Calcium-transporting ATPase, cytoplasmic transduction domain A"/>
    <property type="match status" value="1"/>
</dbReference>
<feature type="transmembrane region" description="Helical" evidence="14">
    <location>
        <begin position="44"/>
        <end position="64"/>
    </location>
</feature>
<feature type="transmembrane region" description="Helical" evidence="14">
    <location>
        <begin position="914"/>
        <end position="932"/>
    </location>
</feature>
<comment type="subcellular location">
    <subcellularLocation>
        <location evidence="1">Membrane</location>
        <topology evidence="1">Multi-pass membrane protein</topology>
    </subcellularLocation>
</comment>
<keyword evidence="5" id="KW-0479">Metal-binding</keyword>
<feature type="transmembrane region" description="Helical" evidence="14">
    <location>
        <begin position="944"/>
        <end position="963"/>
    </location>
</feature>
<dbReference type="InterPro" id="IPR059000">
    <property type="entry name" value="ATPase_P-type_domA"/>
</dbReference>
<keyword evidence="10 14" id="KW-1133">Transmembrane helix</keyword>
<proteinExistence type="inferred from homology"/>
<dbReference type="Proteomes" id="UP000247498">
    <property type="component" value="Unassembled WGS sequence"/>
</dbReference>
<evidence type="ECO:0000256" key="2">
    <source>
        <dbReference type="ARBA" id="ARBA00006000"/>
    </source>
</evidence>
<dbReference type="FunFam" id="1.20.1110.10:FF:000023">
    <property type="entry name" value="Cation-transporting ATPase"/>
    <property type="match status" value="1"/>
</dbReference>
<dbReference type="GO" id="GO:0019829">
    <property type="term" value="F:ATPase-coupled monoatomic cation transmembrane transporter activity"/>
    <property type="evidence" value="ECO:0007669"/>
    <property type="project" value="TreeGrafter"/>
</dbReference>
<dbReference type="OrthoDB" id="48943at2759"/>
<dbReference type="EMBL" id="BDRX01000223">
    <property type="protein sequence ID" value="GBG00428.1"/>
    <property type="molecule type" value="Genomic_DNA"/>
</dbReference>
<evidence type="ECO:0000313" key="16">
    <source>
        <dbReference type="EMBL" id="GBG00428.1"/>
    </source>
</evidence>
<dbReference type="SFLD" id="SFLDS00003">
    <property type="entry name" value="Haloacid_Dehalogenase"/>
    <property type="match status" value="1"/>
</dbReference>
<feature type="transmembrane region" description="Helical" evidence="14">
    <location>
        <begin position="990"/>
        <end position="1009"/>
    </location>
</feature>
<dbReference type="InterPro" id="IPR018303">
    <property type="entry name" value="ATPase_P-typ_P_site"/>
</dbReference>
<comment type="catalytic activity">
    <reaction evidence="12">
        <text>ATP + H2O = ADP + phosphate + H(+)</text>
        <dbReference type="Rhea" id="RHEA:13065"/>
        <dbReference type="ChEBI" id="CHEBI:15377"/>
        <dbReference type="ChEBI" id="CHEBI:15378"/>
        <dbReference type="ChEBI" id="CHEBI:30616"/>
        <dbReference type="ChEBI" id="CHEBI:43474"/>
        <dbReference type="ChEBI" id="CHEBI:456216"/>
    </reaction>
</comment>
<evidence type="ECO:0000256" key="8">
    <source>
        <dbReference type="ARBA" id="ARBA00022842"/>
    </source>
</evidence>
<keyword evidence="9" id="KW-1278">Translocase</keyword>
<dbReference type="GO" id="GO:0046872">
    <property type="term" value="F:metal ion binding"/>
    <property type="evidence" value="ECO:0007669"/>
    <property type="project" value="UniProtKB-KW"/>
</dbReference>
<dbReference type="InterPro" id="IPR008250">
    <property type="entry name" value="ATPase_P-typ_transduc_dom_A_sf"/>
</dbReference>
<evidence type="ECO:0000256" key="13">
    <source>
        <dbReference type="SAM" id="MobiDB-lite"/>
    </source>
</evidence>
<dbReference type="SUPFAM" id="SSF81653">
    <property type="entry name" value="Calcium ATPase, transduction domain A"/>
    <property type="match status" value="1"/>
</dbReference>
<feature type="transmembrane region" description="Helical" evidence="14">
    <location>
        <begin position="868"/>
        <end position="894"/>
    </location>
</feature>
<dbReference type="SUPFAM" id="SSF81665">
    <property type="entry name" value="Calcium ATPase, transmembrane domain M"/>
    <property type="match status" value="1"/>
</dbReference>
<evidence type="ECO:0000256" key="10">
    <source>
        <dbReference type="ARBA" id="ARBA00022989"/>
    </source>
</evidence>
<dbReference type="STRING" id="307507.A0A2V0PS64"/>
<feature type="transmembrane region" description="Helical" evidence="14">
    <location>
        <begin position="828"/>
        <end position="847"/>
    </location>
</feature>
<evidence type="ECO:0000256" key="7">
    <source>
        <dbReference type="ARBA" id="ARBA00022840"/>
    </source>
</evidence>
<comment type="similarity">
    <text evidence="2">Belongs to the cation transport ATPase (P-type) (TC 3.A.3) family. Type V subfamily.</text>
</comment>
<dbReference type="GO" id="GO:0005524">
    <property type="term" value="F:ATP binding"/>
    <property type="evidence" value="ECO:0007669"/>
    <property type="project" value="UniProtKB-KW"/>
</dbReference>
<dbReference type="AlphaFoldDB" id="A0A2V0PS64"/>
<dbReference type="PANTHER" id="PTHR45630">
    <property type="entry name" value="CATION-TRANSPORTING ATPASE-RELATED"/>
    <property type="match status" value="1"/>
</dbReference>